<feature type="compositionally biased region" description="Polar residues" evidence="7">
    <location>
        <begin position="879"/>
        <end position="888"/>
    </location>
</feature>
<dbReference type="Gene3D" id="3.40.630.10">
    <property type="entry name" value="Zn peptidases"/>
    <property type="match status" value="1"/>
</dbReference>
<dbReference type="GO" id="GO:0006508">
    <property type="term" value="P:proteolysis"/>
    <property type="evidence" value="ECO:0007669"/>
    <property type="project" value="UniProtKB-KW"/>
</dbReference>
<dbReference type="InterPro" id="IPR000834">
    <property type="entry name" value="Peptidase_M14"/>
</dbReference>
<evidence type="ECO:0000259" key="9">
    <source>
        <dbReference type="Pfam" id="PF00246"/>
    </source>
</evidence>
<gene>
    <name evidence="10" type="primary">Contig1729.g1874</name>
    <name evidence="10" type="ORF">STYLEM_1242</name>
</gene>
<comment type="cofactor">
    <cofactor evidence="1">
        <name>Zn(2+)</name>
        <dbReference type="ChEBI" id="CHEBI:29105"/>
    </cofactor>
</comment>
<reference evidence="10 11" key="1">
    <citation type="submission" date="2014-06" db="EMBL/GenBank/DDBJ databases">
        <authorList>
            <person name="Swart Estienne"/>
        </authorList>
    </citation>
    <scope>NUCLEOTIDE SEQUENCE [LARGE SCALE GENOMIC DNA]</scope>
    <source>
        <strain evidence="10 11">130c</strain>
    </source>
</reference>
<feature type="region of interest" description="Disordered" evidence="7">
    <location>
        <begin position="650"/>
        <end position="674"/>
    </location>
</feature>
<dbReference type="GO" id="GO:0005615">
    <property type="term" value="C:extracellular space"/>
    <property type="evidence" value="ECO:0007669"/>
    <property type="project" value="TreeGrafter"/>
</dbReference>
<evidence type="ECO:0000256" key="3">
    <source>
        <dbReference type="ARBA" id="ARBA00022670"/>
    </source>
</evidence>
<feature type="domain" description="Peptidase M14" evidence="9">
    <location>
        <begin position="32"/>
        <end position="284"/>
    </location>
</feature>
<dbReference type="Pfam" id="PF00246">
    <property type="entry name" value="Peptidase_M14"/>
    <property type="match status" value="1"/>
</dbReference>
<dbReference type="AlphaFoldDB" id="A0A077ZS20"/>
<dbReference type="PANTHER" id="PTHR11705:SF143">
    <property type="entry name" value="SLL0236 PROTEIN"/>
    <property type="match status" value="1"/>
</dbReference>
<protein>
    <submittedName>
        <fullName evidence="10">Peptidase m14 carboxypeptidase a</fullName>
    </submittedName>
</protein>
<evidence type="ECO:0000256" key="7">
    <source>
        <dbReference type="SAM" id="MobiDB-lite"/>
    </source>
</evidence>
<comment type="similarity">
    <text evidence="2">Belongs to the peptidase M14 family.</text>
</comment>
<dbReference type="EMBL" id="CCKQ01001170">
    <property type="protein sequence ID" value="CDW72284.1"/>
    <property type="molecule type" value="Genomic_DNA"/>
</dbReference>
<evidence type="ECO:0000256" key="4">
    <source>
        <dbReference type="ARBA" id="ARBA00022801"/>
    </source>
</evidence>
<keyword evidence="5" id="KW-0862">Zinc</keyword>
<dbReference type="PANTHER" id="PTHR11705">
    <property type="entry name" value="PROTEASE FAMILY M14 CARBOXYPEPTIDASE A,B"/>
    <property type="match status" value="1"/>
</dbReference>
<dbReference type="Proteomes" id="UP000039865">
    <property type="component" value="Unassembled WGS sequence"/>
</dbReference>
<sequence length="1005" mass="115734">MNLIVEFIGNNSVLKGLSDNYGFQNDTPLSFSQRPNIFIVNQHLGNSLTSLNYIFYFVNKLLYEILNPFKSNGDGLNAPLLNFLKMYKLIIIPYLNPDTYEYLRSLVADGGAITDQTFISYYLKNMQQVADASDNCNEMYQRGINLRNNYNNNFKSGNSIYKCEGTYKGSNSEQSAEVQQMANLIRSTSTTFRNSSIPFVLLVDNMHSKTIQFSNVLMKPFSYDPNKEVTNYPKYFSLLSDSATYFQSPFYFGNYKAIFGVPNYGDPTDWLQETNSIETYSYFINNQKGLYLPNFSKDITLQNMNIKMLQAFYDNTLDILRRQGPYIFIAKLLLSECSLNTDIDIIGYCSGKYRSQNGTGDLIGYVDGSILWQLTVGIKNSGSFQFNNIQGNITLQLIFEKDGLASQKDVFYPEKIINATILDQYDSYYIAFGRPYGIMNEFQFNQTSENTLEFDLNPSVFSTPWDKKSTNLMFVFRDLDYLGGESGILKLKFKLNILIKYPFFKERKVLFSESFQLDGYKRDYDGSKMLQVMKIVQFAFSGQFIVLSLIAFANILYHVVNRDERDSFRKENPSMMNCEPHEQSTARNIPLLHDQETLRDNETQGGGMDILTKDINMKNPDQALSSSHELQRSNDSNKDIREFVQSDKFNKNKDSNINSFQNQQDGGAETEVGDNQSEIGVLSSFPDFKKSMRRSMEMDGKMGDNVNVLTSEEDLVKWQKDQMENIKKIKKDLKQKKTSPQLIKPQKQRAKDYNLENDKKEGQGDEELSRISEKYENSVDVSVSMVNQPPQKRYSIAGAQIKHQNSISAAPMSDLNISEIKDVSNTNQEITKTPQKQNKFDIKGNKDIMNIRKRQNNIQVLKDRSLEDEKGDDEILNRSYRQNPNQPLVSRKQEQKLNKSVEHFNDRGLDPNKTKKQAMQDRDQELLRKEKQNMKFFINNGLFTDSLVKSRQGLPAYISESRNIKSARKEESYIELSSVYSDGAEEIHLNEDGEFNLIEIYKNNH</sequence>
<feature type="compositionally biased region" description="Polar residues" evidence="7">
    <location>
        <begin position="655"/>
        <end position="665"/>
    </location>
</feature>
<name>A0A077ZS20_STYLE</name>
<keyword evidence="3" id="KW-0645">Protease</keyword>
<keyword evidence="10" id="KW-0121">Carboxypeptidase</keyword>
<organism evidence="10 11">
    <name type="scientific">Stylonychia lemnae</name>
    <name type="common">Ciliate</name>
    <dbReference type="NCBI Taxonomy" id="5949"/>
    <lineage>
        <taxon>Eukaryota</taxon>
        <taxon>Sar</taxon>
        <taxon>Alveolata</taxon>
        <taxon>Ciliophora</taxon>
        <taxon>Intramacronucleata</taxon>
        <taxon>Spirotrichea</taxon>
        <taxon>Stichotrichia</taxon>
        <taxon>Sporadotrichida</taxon>
        <taxon>Oxytrichidae</taxon>
        <taxon>Stylonychinae</taxon>
        <taxon>Stylonychia</taxon>
    </lineage>
</organism>
<keyword evidence="11" id="KW-1185">Reference proteome</keyword>
<feature type="region of interest" description="Disordered" evidence="7">
    <location>
        <begin position="872"/>
        <end position="894"/>
    </location>
</feature>
<dbReference type="SUPFAM" id="SSF53187">
    <property type="entry name" value="Zn-dependent exopeptidases"/>
    <property type="match status" value="1"/>
</dbReference>
<evidence type="ECO:0000256" key="5">
    <source>
        <dbReference type="ARBA" id="ARBA00022833"/>
    </source>
</evidence>
<evidence type="ECO:0000313" key="11">
    <source>
        <dbReference type="Proteomes" id="UP000039865"/>
    </source>
</evidence>
<keyword evidence="4" id="KW-0378">Hydrolase</keyword>
<evidence type="ECO:0000256" key="2">
    <source>
        <dbReference type="ARBA" id="ARBA00005988"/>
    </source>
</evidence>
<evidence type="ECO:0000256" key="1">
    <source>
        <dbReference type="ARBA" id="ARBA00001947"/>
    </source>
</evidence>
<dbReference type="InParanoid" id="A0A077ZS20"/>
<feature type="compositionally biased region" description="Basic and acidic residues" evidence="7">
    <location>
        <begin position="749"/>
        <end position="769"/>
    </location>
</feature>
<keyword evidence="8" id="KW-1133">Transmembrane helix</keyword>
<evidence type="ECO:0000256" key="6">
    <source>
        <dbReference type="ARBA" id="ARBA00023049"/>
    </source>
</evidence>
<feature type="region of interest" description="Disordered" evidence="7">
    <location>
        <begin position="619"/>
        <end position="638"/>
    </location>
</feature>
<accession>A0A077ZS20</accession>
<feature type="transmembrane region" description="Helical" evidence="8">
    <location>
        <begin position="538"/>
        <end position="560"/>
    </location>
</feature>
<proteinExistence type="inferred from homology"/>
<evidence type="ECO:0000313" key="10">
    <source>
        <dbReference type="EMBL" id="CDW72284.1"/>
    </source>
</evidence>
<feature type="region of interest" description="Disordered" evidence="7">
    <location>
        <begin position="732"/>
        <end position="769"/>
    </location>
</feature>
<evidence type="ECO:0000256" key="8">
    <source>
        <dbReference type="SAM" id="Phobius"/>
    </source>
</evidence>
<dbReference type="GO" id="GO:0004181">
    <property type="term" value="F:metallocarboxypeptidase activity"/>
    <property type="evidence" value="ECO:0007669"/>
    <property type="project" value="InterPro"/>
</dbReference>
<dbReference type="GO" id="GO:0008270">
    <property type="term" value="F:zinc ion binding"/>
    <property type="evidence" value="ECO:0007669"/>
    <property type="project" value="InterPro"/>
</dbReference>
<keyword evidence="8" id="KW-0812">Transmembrane</keyword>
<feature type="compositionally biased region" description="Basic and acidic residues" evidence="7">
    <location>
        <begin position="629"/>
        <end position="638"/>
    </location>
</feature>
<keyword evidence="6" id="KW-0482">Metalloprotease</keyword>
<keyword evidence="8" id="KW-0472">Membrane</keyword>